<gene>
    <name evidence="2" type="ORF">BB561_003850</name>
</gene>
<protein>
    <submittedName>
        <fullName evidence="2">Uncharacterized protein</fullName>
    </submittedName>
</protein>
<reference evidence="2 3" key="1">
    <citation type="journal article" date="2018" name="MBio">
        <title>Comparative Genomics Reveals the Core Gene Toolbox for the Fungus-Insect Symbiosis.</title>
        <authorList>
            <person name="Wang Y."/>
            <person name="Stata M."/>
            <person name="Wang W."/>
            <person name="Stajich J.E."/>
            <person name="White M.M."/>
            <person name="Moncalvo J.M."/>
        </authorList>
    </citation>
    <scope>NUCLEOTIDE SEQUENCE [LARGE SCALE GENOMIC DNA]</scope>
    <source>
        <strain evidence="2 3">SWE-8-4</strain>
    </source>
</reference>
<keyword evidence="1" id="KW-0472">Membrane</keyword>
<comment type="caution">
    <text evidence="2">The sequence shown here is derived from an EMBL/GenBank/DDBJ whole genome shotgun (WGS) entry which is preliminary data.</text>
</comment>
<dbReference type="AlphaFoldDB" id="A0A2T9YJ72"/>
<dbReference type="OrthoDB" id="10661959at2759"/>
<evidence type="ECO:0000256" key="1">
    <source>
        <dbReference type="SAM" id="Phobius"/>
    </source>
</evidence>
<dbReference type="Proteomes" id="UP000245383">
    <property type="component" value="Unassembled WGS sequence"/>
</dbReference>
<sequence>MSRGESICSSKSVLHLSKVIEKYEHYCLNAEPETPEGLNILYNFASIANQDPKTEEQSSITEYSFKAEQRNTSCTESSKVVEIPKTTNFLNDDNHVSIEFYQADNPGSSTAPFLHLSRQSSNAKYRPQYRWLVSTIGYFLISSVLINGMFFTSAWFIREGQDPENQTVLGICVFDLKLSNIFDSFH</sequence>
<proteinExistence type="predicted"/>
<keyword evidence="1" id="KW-1133">Transmembrane helix</keyword>
<name>A0A2T9YJ72_9FUNG</name>
<feature type="transmembrane region" description="Helical" evidence="1">
    <location>
        <begin position="131"/>
        <end position="157"/>
    </location>
</feature>
<organism evidence="2 3">
    <name type="scientific">Smittium simulii</name>
    <dbReference type="NCBI Taxonomy" id="133385"/>
    <lineage>
        <taxon>Eukaryota</taxon>
        <taxon>Fungi</taxon>
        <taxon>Fungi incertae sedis</taxon>
        <taxon>Zoopagomycota</taxon>
        <taxon>Kickxellomycotina</taxon>
        <taxon>Harpellomycetes</taxon>
        <taxon>Harpellales</taxon>
        <taxon>Legeriomycetaceae</taxon>
        <taxon>Smittium</taxon>
    </lineage>
</organism>
<keyword evidence="1" id="KW-0812">Transmembrane</keyword>
<dbReference type="EMBL" id="MBFR01000163">
    <property type="protein sequence ID" value="PVU92386.1"/>
    <property type="molecule type" value="Genomic_DNA"/>
</dbReference>
<keyword evidence="3" id="KW-1185">Reference proteome</keyword>
<evidence type="ECO:0000313" key="2">
    <source>
        <dbReference type="EMBL" id="PVU92386.1"/>
    </source>
</evidence>
<evidence type="ECO:0000313" key="3">
    <source>
        <dbReference type="Proteomes" id="UP000245383"/>
    </source>
</evidence>
<accession>A0A2T9YJ72</accession>